<dbReference type="Proteomes" id="UP000095283">
    <property type="component" value="Unplaced"/>
</dbReference>
<feature type="region of interest" description="Disordered" evidence="1">
    <location>
        <begin position="13"/>
        <end position="91"/>
    </location>
</feature>
<keyword evidence="2" id="KW-1185">Reference proteome</keyword>
<feature type="compositionally biased region" description="Low complexity" evidence="1">
    <location>
        <begin position="49"/>
        <end position="59"/>
    </location>
</feature>
<feature type="compositionally biased region" description="Basic residues" evidence="1">
    <location>
        <begin position="18"/>
        <end position="31"/>
    </location>
</feature>
<sequence>MFTNSLRKSCDADYLLRMKTHKEKKSKKESKRSRNESRDHRSKKRTRESSSSSGKSSSESDVEEKFEHDKKTKEKESYLPPQLAYTNTNNPFNDAKLTETFIWGKKLEQEGKISMSRKQIERE</sequence>
<name>A0A1I7XV58_HETBA</name>
<evidence type="ECO:0000313" key="3">
    <source>
        <dbReference type="WBParaSite" id="Hba_21217"/>
    </source>
</evidence>
<organism evidence="2 3">
    <name type="scientific">Heterorhabditis bacteriophora</name>
    <name type="common">Entomopathogenic nematode worm</name>
    <dbReference type="NCBI Taxonomy" id="37862"/>
    <lineage>
        <taxon>Eukaryota</taxon>
        <taxon>Metazoa</taxon>
        <taxon>Ecdysozoa</taxon>
        <taxon>Nematoda</taxon>
        <taxon>Chromadorea</taxon>
        <taxon>Rhabditida</taxon>
        <taxon>Rhabditina</taxon>
        <taxon>Rhabditomorpha</taxon>
        <taxon>Strongyloidea</taxon>
        <taxon>Heterorhabditidae</taxon>
        <taxon>Heterorhabditis</taxon>
    </lineage>
</organism>
<evidence type="ECO:0000256" key="1">
    <source>
        <dbReference type="SAM" id="MobiDB-lite"/>
    </source>
</evidence>
<accession>A0A1I7XV58</accession>
<evidence type="ECO:0000313" key="2">
    <source>
        <dbReference type="Proteomes" id="UP000095283"/>
    </source>
</evidence>
<proteinExistence type="predicted"/>
<feature type="compositionally biased region" description="Basic and acidic residues" evidence="1">
    <location>
        <begin position="63"/>
        <end position="77"/>
    </location>
</feature>
<dbReference type="WBParaSite" id="Hba_21217">
    <property type="protein sequence ID" value="Hba_21217"/>
    <property type="gene ID" value="Hba_21217"/>
</dbReference>
<protein>
    <submittedName>
        <fullName evidence="3">Nkap_C domain-containing protein</fullName>
    </submittedName>
</protein>
<dbReference type="AlphaFoldDB" id="A0A1I7XV58"/>
<reference evidence="3" key="1">
    <citation type="submission" date="2016-11" db="UniProtKB">
        <authorList>
            <consortium name="WormBaseParasite"/>
        </authorList>
    </citation>
    <scope>IDENTIFICATION</scope>
</reference>